<evidence type="ECO:0000313" key="8">
    <source>
        <dbReference type="Proteomes" id="UP000295719"/>
    </source>
</evidence>
<evidence type="ECO:0000256" key="1">
    <source>
        <dbReference type="ARBA" id="ARBA00004496"/>
    </source>
</evidence>
<proteinExistence type="inferred from homology"/>
<dbReference type="Proteomes" id="UP000295719">
    <property type="component" value="Unassembled WGS sequence"/>
</dbReference>
<dbReference type="GO" id="GO:0005737">
    <property type="term" value="C:cytoplasm"/>
    <property type="evidence" value="ECO:0007669"/>
    <property type="project" value="UniProtKB-SubCell"/>
</dbReference>
<dbReference type="HAMAP" id="MF_00710">
    <property type="entry name" value="Malonate_deCO2ase_dsu"/>
    <property type="match status" value="1"/>
</dbReference>
<evidence type="ECO:0000313" key="7">
    <source>
        <dbReference type="EMBL" id="TCW00112.1"/>
    </source>
</evidence>
<reference evidence="7 8" key="1">
    <citation type="submission" date="2019-03" db="EMBL/GenBank/DDBJ databases">
        <title>Genomic Encyclopedia of Type Strains, Phase IV (KMG-IV): sequencing the most valuable type-strain genomes for metagenomic binning, comparative biology and taxonomic classification.</title>
        <authorList>
            <person name="Goeker M."/>
        </authorList>
    </citation>
    <scope>NUCLEOTIDE SEQUENCE [LARGE SCALE GENOMIC DNA]</scope>
    <source>
        <strain evidence="7 8">DSM 19580</strain>
    </source>
</reference>
<dbReference type="RefSeq" id="WP_131863635.1">
    <property type="nucleotide sequence ID" value="NZ_SMCR01000001.1"/>
</dbReference>
<dbReference type="GO" id="GO:0000036">
    <property type="term" value="F:acyl carrier activity"/>
    <property type="evidence" value="ECO:0007669"/>
    <property type="project" value="UniProtKB-UniRule"/>
</dbReference>
<comment type="similarity">
    <text evidence="4">Belongs to the MdcC family.</text>
</comment>
<comment type="subcellular location">
    <subcellularLocation>
        <location evidence="1 4">Cytoplasm</location>
    </subcellularLocation>
</comment>
<evidence type="ECO:0000256" key="3">
    <source>
        <dbReference type="ARBA" id="ARBA00022553"/>
    </source>
</evidence>
<evidence type="ECO:0000256" key="4">
    <source>
        <dbReference type="HAMAP-Rule" id="MF_00710"/>
    </source>
</evidence>
<dbReference type="NCBIfam" id="TIGR03130">
    <property type="entry name" value="malonate_delta"/>
    <property type="match status" value="1"/>
</dbReference>
<keyword evidence="8" id="KW-1185">Reference proteome</keyword>
<protein>
    <recommendedName>
        <fullName evidence="4 5">Malonate decarboxylase acyl carrier protein</fullName>
    </recommendedName>
    <alternativeName>
        <fullName evidence="4">Malonate decarboxylase subunit delta</fullName>
    </alternativeName>
</protein>
<accession>A0A4R3Z2T8</accession>
<gene>
    <name evidence="4" type="primary">mdcC</name>
    <name evidence="7" type="ORF">EDC52_101459</name>
</gene>
<evidence type="ECO:0000256" key="6">
    <source>
        <dbReference type="PIRSR" id="PIRSR609662-50"/>
    </source>
</evidence>
<comment type="caution">
    <text evidence="7">The sequence shown here is derived from an EMBL/GenBank/DDBJ whole genome shotgun (WGS) entry which is preliminary data.</text>
</comment>
<organism evidence="7 8">
    <name type="scientific">Biostraticola tofi</name>
    <dbReference type="NCBI Taxonomy" id="466109"/>
    <lineage>
        <taxon>Bacteria</taxon>
        <taxon>Pseudomonadati</taxon>
        <taxon>Pseudomonadota</taxon>
        <taxon>Gammaproteobacteria</taxon>
        <taxon>Enterobacterales</taxon>
        <taxon>Bruguierivoracaceae</taxon>
        <taxon>Biostraticola</taxon>
    </lineage>
</organism>
<dbReference type="InterPro" id="IPR009662">
    <property type="entry name" value="Malonate_deCO2ase_dsu"/>
</dbReference>
<feature type="modified residue" description="O-(phosphoribosyl dephospho-coenzyme A)serine" evidence="4 6">
    <location>
        <position position="25"/>
    </location>
</feature>
<dbReference type="EMBL" id="SMCR01000001">
    <property type="protein sequence ID" value="TCW00112.1"/>
    <property type="molecule type" value="Genomic_DNA"/>
</dbReference>
<comment type="function">
    <text evidence="4">Subunit of malonate decarboxylase, it is an acyl carrier protein to which acetyl and malonyl thioester residues are bound via a 2'-(5''-phosphoribosyl)-3'-dephospho-CoA prosthetic group and turn over during the catalytic mechanism.</text>
</comment>
<dbReference type="OrthoDB" id="120290at2"/>
<sequence>MEKISLSLPATRTLQGRALAGVVGSGDMEALYVASTAATLEVTITTSIDNSQVRWQRLFERISELGSLPGGTLTIHDFGATPGVARIRIEQVFEEAQHA</sequence>
<dbReference type="Pfam" id="PF06857">
    <property type="entry name" value="ACP"/>
    <property type="match status" value="1"/>
</dbReference>
<evidence type="ECO:0000256" key="5">
    <source>
        <dbReference type="NCBIfam" id="TIGR03130"/>
    </source>
</evidence>
<dbReference type="InterPro" id="IPR023439">
    <property type="entry name" value="Mal_deCO2ase/Cit_lyase_ACP"/>
</dbReference>
<keyword evidence="3 4" id="KW-0597">Phosphoprotein</keyword>
<dbReference type="AlphaFoldDB" id="A0A4R3Z2T8"/>
<evidence type="ECO:0000256" key="2">
    <source>
        <dbReference type="ARBA" id="ARBA00022490"/>
    </source>
</evidence>
<name>A0A4R3Z2T8_9GAMM</name>
<keyword evidence="2 4" id="KW-0963">Cytoplasm</keyword>
<comment type="PTM">
    <text evidence="4 6">Covalently binds the prosthetic group of malonate decarboxylase.</text>
</comment>